<sequence length="177" mass="20105">MTRPFEADPVVEPSAAEFGSARPAPRDPDWFKGAVFYEVLVRAFSDSNGDGTGDLRGLADRLDYLQWLGVDCLWLPPFYASPLRDGGYDISDFRAVLPEFGTVEDFVHLLDEAHLRGIRVITDLVLNHTSDAHPWFQQSRAEPDGPYGDYYVWSDDDSRYSDARIIFVDTETSNWTY</sequence>
<reference evidence="2 3" key="1">
    <citation type="submission" date="2018-03" db="EMBL/GenBank/DDBJ databases">
        <title>Genomic Encyclopedia of Archaeal and Bacterial Type Strains, Phase II (KMG-II): from individual species to whole genera.</title>
        <authorList>
            <person name="Goeker M."/>
        </authorList>
    </citation>
    <scope>NUCLEOTIDE SEQUENCE [LARGE SCALE GENOMIC DNA]</scope>
    <source>
        <strain evidence="2 3">DSM 44720</strain>
    </source>
</reference>
<evidence type="ECO:0000313" key="2">
    <source>
        <dbReference type="EMBL" id="PRY41243.1"/>
    </source>
</evidence>
<dbReference type="Proteomes" id="UP000239494">
    <property type="component" value="Unassembled WGS sequence"/>
</dbReference>
<dbReference type="InterPro" id="IPR006047">
    <property type="entry name" value="GH13_cat_dom"/>
</dbReference>
<dbReference type="PANTHER" id="PTHR10357:SF219">
    <property type="entry name" value="MALTOSE ALPHA-D-GLUCOSYLTRANSFERASE"/>
    <property type="match status" value="1"/>
</dbReference>
<dbReference type="InterPro" id="IPR045857">
    <property type="entry name" value="O16G_dom_2"/>
</dbReference>
<dbReference type="PANTHER" id="PTHR10357">
    <property type="entry name" value="ALPHA-AMYLASE FAMILY MEMBER"/>
    <property type="match status" value="1"/>
</dbReference>
<feature type="domain" description="Glycosyl hydrolase family 13 catalytic" evidence="1">
    <location>
        <begin position="38"/>
        <end position="177"/>
    </location>
</feature>
<dbReference type="Gene3D" id="3.90.400.10">
    <property type="entry name" value="Oligo-1,6-glucosidase, Domain 2"/>
    <property type="match status" value="1"/>
</dbReference>
<comment type="caution">
    <text evidence="2">The sequence shown here is derived from an EMBL/GenBank/DDBJ whole genome shotgun (WGS) entry which is preliminary data.</text>
</comment>
<organism evidence="2 3">
    <name type="scientific">Umezawaea tangerina</name>
    <dbReference type="NCBI Taxonomy" id="84725"/>
    <lineage>
        <taxon>Bacteria</taxon>
        <taxon>Bacillati</taxon>
        <taxon>Actinomycetota</taxon>
        <taxon>Actinomycetes</taxon>
        <taxon>Pseudonocardiales</taxon>
        <taxon>Pseudonocardiaceae</taxon>
        <taxon>Umezawaea</taxon>
    </lineage>
</organism>
<accession>A0A2T0T6D3</accession>
<keyword evidence="3" id="KW-1185">Reference proteome</keyword>
<gene>
    <name evidence="2" type="ORF">CLV43_1051</name>
</gene>
<proteinExistence type="predicted"/>
<dbReference type="Pfam" id="PF00128">
    <property type="entry name" value="Alpha-amylase"/>
    <property type="match status" value="1"/>
</dbReference>
<evidence type="ECO:0000259" key="1">
    <source>
        <dbReference type="SMART" id="SM00642"/>
    </source>
</evidence>
<evidence type="ECO:0000313" key="3">
    <source>
        <dbReference type="Proteomes" id="UP000239494"/>
    </source>
</evidence>
<dbReference type="Gene3D" id="3.20.20.80">
    <property type="entry name" value="Glycosidases"/>
    <property type="match status" value="1"/>
</dbReference>
<dbReference type="AlphaFoldDB" id="A0A2T0T6D3"/>
<dbReference type="RefSeq" id="WP_245886611.1">
    <property type="nucleotide sequence ID" value="NZ_PVTF01000005.1"/>
</dbReference>
<dbReference type="SMART" id="SM00642">
    <property type="entry name" value="Aamy"/>
    <property type="match status" value="1"/>
</dbReference>
<dbReference type="SUPFAM" id="SSF51445">
    <property type="entry name" value="(Trans)glycosidases"/>
    <property type="match status" value="1"/>
</dbReference>
<dbReference type="InterPro" id="IPR017853">
    <property type="entry name" value="GH"/>
</dbReference>
<dbReference type="EMBL" id="PVTF01000005">
    <property type="protein sequence ID" value="PRY41243.1"/>
    <property type="molecule type" value="Genomic_DNA"/>
</dbReference>
<dbReference type="GO" id="GO:0005975">
    <property type="term" value="P:carbohydrate metabolic process"/>
    <property type="evidence" value="ECO:0007669"/>
    <property type="project" value="InterPro"/>
</dbReference>
<protein>
    <submittedName>
        <fullName evidence="2">Alpha amylase catalytic subunit</fullName>
    </submittedName>
</protein>
<feature type="non-terminal residue" evidence="2">
    <location>
        <position position="177"/>
    </location>
</feature>
<name>A0A2T0T6D3_9PSEU</name>